<protein>
    <recommendedName>
        <fullName evidence="1">Hedgehog/Intein (Hint) domain-containing protein</fullName>
    </recommendedName>
</protein>
<dbReference type="InterPro" id="IPR028992">
    <property type="entry name" value="Hedgehog/Intein_dom"/>
</dbReference>
<feature type="domain" description="Hedgehog/Intein (Hint)" evidence="1">
    <location>
        <begin position="19"/>
        <end position="165"/>
    </location>
</feature>
<organism evidence="2 3">
    <name type="scientific">Tritonibacter horizontis</name>
    <dbReference type="NCBI Taxonomy" id="1768241"/>
    <lineage>
        <taxon>Bacteria</taxon>
        <taxon>Pseudomonadati</taxon>
        <taxon>Pseudomonadota</taxon>
        <taxon>Alphaproteobacteria</taxon>
        <taxon>Rhodobacterales</taxon>
        <taxon>Paracoccaceae</taxon>
        <taxon>Tritonibacter</taxon>
    </lineage>
</organism>
<accession>A0A132C070</accession>
<dbReference type="SUPFAM" id="SSF51294">
    <property type="entry name" value="Hedgehog/intein (Hint) domain"/>
    <property type="match status" value="1"/>
</dbReference>
<comment type="caution">
    <text evidence="2">The sequence shown here is derived from an EMBL/GenBank/DDBJ whole genome shotgun (WGS) entry which is preliminary data.</text>
</comment>
<sequence length="224" mass="24594">MDKGGGASHKSGCDDTGVPCFTPGIRIATQKGAVRVEDLRPGDLLQTADNGYQPVVWVGRRDLSGAELARLPDLRPVKIRPGSPLGNDRPLLVSPQHRLFVRKSLLGDLASQHERFLRARLLCQLSPNLARIQSPEQGVSYLHVLTPRHEVIFADGIATETLWPGPMALRGLSPKDRAELFTLFPELRSVLAARTRDDRDEVHRAYGGLARPDLSGSDLRALSF</sequence>
<dbReference type="InterPro" id="IPR036844">
    <property type="entry name" value="Hint_dom_sf"/>
</dbReference>
<gene>
    <name evidence="2" type="ORF">TRIHO_16250</name>
</gene>
<dbReference type="Gene3D" id="2.170.16.10">
    <property type="entry name" value="Hedgehog/Intein (Hint) domain"/>
    <property type="match status" value="1"/>
</dbReference>
<dbReference type="Pfam" id="PF13403">
    <property type="entry name" value="Hint_2"/>
    <property type="match status" value="1"/>
</dbReference>
<dbReference type="Proteomes" id="UP000068382">
    <property type="component" value="Unassembled WGS sequence"/>
</dbReference>
<name>A0A132C070_9RHOB</name>
<evidence type="ECO:0000259" key="1">
    <source>
        <dbReference type="Pfam" id="PF13403"/>
    </source>
</evidence>
<evidence type="ECO:0000313" key="2">
    <source>
        <dbReference type="EMBL" id="KUP93497.1"/>
    </source>
</evidence>
<dbReference type="EMBL" id="LPUY01000051">
    <property type="protein sequence ID" value="KUP93497.1"/>
    <property type="molecule type" value="Genomic_DNA"/>
</dbReference>
<proteinExistence type="predicted"/>
<reference evidence="2 3" key="1">
    <citation type="submission" date="2015-12" db="EMBL/GenBank/DDBJ databases">
        <title>Genome sequence of the marine Rhodobacteraceae strain O3.65, Candidatus Tritonibacter horizontis.</title>
        <authorList>
            <person name="Poehlein A."/>
            <person name="Giebel H.A."/>
            <person name="Voget S."/>
            <person name="Brinkhoff T."/>
        </authorList>
    </citation>
    <scope>NUCLEOTIDE SEQUENCE [LARGE SCALE GENOMIC DNA]</scope>
    <source>
        <strain evidence="2 3">O3.65</strain>
    </source>
</reference>
<keyword evidence="3" id="KW-1185">Reference proteome</keyword>
<evidence type="ECO:0000313" key="3">
    <source>
        <dbReference type="Proteomes" id="UP000068382"/>
    </source>
</evidence>
<dbReference type="AlphaFoldDB" id="A0A132C070"/>